<dbReference type="EMBL" id="JALJOV010001841">
    <property type="protein sequence ID" value="KAK9839599.1"/>
    <property type="molecule type" value="Genomic_DNA"/>
</dbReference>
<reference evidence="1 2" key="1">
    <citation type="journal article" date="2024" name="Nat. Commun.">
        <title>Phylogenomics reveals the evolutionary origins of lichenization in chlorophyte algae.</title>
        <authorList>
            <person name="Puginier C."/>
            <person name="Libourel C."/>
            <person name="Otte J."/>
            <person name="Skaloud P."/>
            <person name="Haon M."/>
            <person name="Grisel S."/>
            <person name="Petersen M."/>
            <person name="Berrin J.G."/>
            <person name="Delaux P.M."/>
            <person name="Dal Grande F."/>
            <person name="Keller J."/>
        </authorList>
    </citation>
    <scope>NUCLEOTIDE SEQUENCE [LARGE SCALE GENOMIC DNA]</scope>
    <source>
        <strain evidence="1 2">SAG 2523</strain>
    </source>
</reference>
<name>A0AAW1S0N0_9CHLO</name>
<dbReference type="AlphaFoldDB" id="A0AAW1S0N0"/>
<sequence>MHICSAPIQDALRVHLLHHLSPQILAILQTLRRTLQQPADKDTGLVWWEAAQSLVPMKSLPVAQDGHAVQARLSVQAQVAINLIQRSEGAGSILRNKPIVLHHLDRSPVLQHRLKWGPCSPLDGLIWTLQHGATRFYLHLAPPPSVNLADQLGGLDTAALLPLATPDQKCGQQQLISLDTSSGALTEGPLVKGGLYKVQDPNLQSPGATAILLQTHRNVYSIVDLPSLHVRGSLLRPLSLQTVPNPYPTWQAWTTAGSTITLSGPLTAGRRGHR</sequence>
<gene>
    <name evidence="1" type="ORF">WJX84_012405</name>
</gene>
<keyword evidence="2" id="KW-1185">Reference proteome</keyword>
<evidence type="ECO:0000313" key="2">
    <source>
        <dbReference type="Proteomes" id="UP001485043"/>
    </source>
</evidence>
<evidence type="ECO:0000313" key="1">
    <source>
        <dbReference type="EMBL" id="KAK9839599.1"/>
    </source>
</evidence>
<dbReference type="Proteomes" id="UP001485043">
    <property type="component" value="Unassembled WGS sequence"/>
</dbReference>
<protein>
    <submittedName>
        <fullName evidence="1">Uncharacterized protein</fullName>
    </submittedName>
</protein>
<proteinExistence type="predicted"/>
<comment type="caution">
    <text evidence="1">The sequence shown here is derived from an EMBL/GenBank/DDBJ whole genome shotgun (WGS) entry which is preliminary data.</text>
</comment>
<organism evidence="1 2">
    <name type="scientific">Apatococcus fuscideae</name>
    <dbReference type="NCBI Taxonomy" id="2026836"/>
    <lineage>
        <taxon>Eukaryota</taxon>
        <taxon>Viridiplantae</taxon>
        <taxon>Chlorophyta</taxon>
        <taxon>core chlorophytes</taxon>
        <taxon>Trebouxiophyceae</taxon>
        <taxon>Chlorellales</taxon>
        <taxon>Chlorellaceae</taxon>
        <taxon>Apatococcus</taxon>
    </lineage>
</organism>
<accession>A0AAW1S0N0</accession>